<evidence type="ECO:0000313" key="2">
    <source>
        <dbReference type="Proteomes" id="UP001232001"/>
    </source>
</evidence>
<gene>
    <name evidence="1" type="ORF">P8625_02895</name>
</gene>
<keyword evidence="2" id="KW-1185">Reference proteome</keyword>
<name>A0ABY8L4D9_9FLAO</name>
<organism evidence="1 2">
    <name type="scientific">Tenacibaculum tangerinum</name>
    <dbReference type="NCBI Taxonomy" id="3038772"/>
    <lineage>
        <taxon>Bacteria</taxon>
        <taxon>Pseudomonadati</taxon>
        <taxon>Bacteroidota</taxon>
        <taxon>Flavobacteriia</taxon>
        <taxon>Flavobacteriales</taxon>
        <taxon>Flavobacteriaceae</taxon>
        <taxon>Tenacibaculum</taxon>
    </lineage>
</organism>
<sequence>MPAKDRITWENRRIYILDRVNDVLQEIGHPITFTLEELEKGMLKHHPDFVEVKKRICERYLFCDYRSFDNMLNPWQCKEQQTSLFQPKTNQLQLFNNN</sequence>
<evidence type="ECO:0000313" key="1">
    <source>
        <dbReference type="EMBL" id="WGH76131.1"/>
    </source>
</evidence>
<dbReference type="EMBL" id="CP122539">
    <property type="protein sequence ID" value="WGH76131.1"/>
    <property type="molecule type" value="Genomic_DNA"/>
</dbReference>
<accession>A0ABY8L4D9</accession>
<protein>
    <submittedName>
        <fullName evidence="1">Uncharacterized protein</fullName>
    </submittedName>
</protein>
<dbReference type="RefSeq" id="WP_279652001.1">
    <property type="nucleotide sequence ID" value="NZ_CP122539.1"/>
</dbReference>
<reference evidence="1 2" key="1">
    <citation type="submission" date="2023-04" db="EMBL/GenBank/DDBJ databases">
        <title>Tenacibaculum tangerinum sp. nov., isolated from sea tidal flat of South Korea.</title>
        <authorList>
            <person name="Lee S.H."/>
            <person name="Kim J.-J."/>
        </authorList>
    </citation>
    <scope>NUCLEOTIDE SEQUENCE [LARGE SCALE GENOMIC DNA]</scope>
    <source>
        <strain evidence="1 2">GRR-S3-23</strain>
    </source>
</reference>
<dbReference type="Proteomes" id="UP001232001">
    <property type="component" value="Chromosome"/>
</dbReference>
<proteinExistence type="predicted"/>